<dbReference type="Proteomes" id="UP000057737">
    <property type="component" value="Unassembled WGS sequence"/>
</dbReference>
<dbReference type="AlphaFoldDB" id="A0A109J700"/>
<dbReference type="SUPFAM" id="SSF53383">
    <property type="entry name" value="PLP-dependent transferases"/>
    <property type="match status" value="1"/>
</dbReference>
<feature type="modified residue" description="N6-(pyridoxal phosphate)lysine" evidence="5">
    <location>
        <position position="210"/>
    </location>
</feature>
<comment type="cofactor">
    <cofactor evidence="1 6">
        <name>pyridoxal 5'-phosphate</name>
        <dbReference type="ChEBI" id="CHEBI:597326"/>
    </cofactor>
</comment>
<dbReference type="InterPro" id="IPR006235">
    <property type="entry name" value="OAc-hSer/O-AcSer_sulfhydrylase"/>
</dbReference>
<dbReference type="CDD" id="cd00614">
    <property type="entry name" value="CGS_like"/>
    <property type="match status" value="1"/>
</dbReference>
<evidence type="ECO:0000256" key="2">
    <source>
        <dbReference type="ARBA" id="ARBA00009077"/>
    </source>
</evidence>
<dbReference type="PIRSF" id="PIRSF001434">
    <property type="entry name" value="CGS"/>
    <property type="match status" value="1"/>
</dbReference>
<evidence type="ECO:0000256" key="4">
    <source>
        <dbReference type="ARBA" id="ARBA00022898"/>
    </source>
</evidence>
<dbReference type="GO" id="GO:0030170">
    <property type="term" value="F:pyridoxal phosphate binding"/>
    <property type="evidence" value="ECO:0007669"/>
    <property type="project" value="InterPro"/>
</dbReference>
<dbReference type="GO" id="GO:0005737">
    <property type="term" value="C:cytoplasm"/>
    <property type="evidence" value="ECO:0007669"/>
    <property type="project" value="TreeGrafter"/>
</dbReference>
<dbReference type="InterPro" id="IPR054542">
    <property type="entry name" value="Cys_met_metab_PP"/>
</dbReference>
<organism evidence="7 8">
    <name type="scientific">Bradyrhizobium macuxiense</name>
    <dbReference type="NCBI Taxonomy" id="1755647"/>
    <lineage>
        <taxon>Bacteria</taxon>
        <taxon>Pseudomonadati</taxon>
        <taxon>Pseudomonadota</taxon>
        <taxon>Alphaproteobacteria</taxon>
        <taxon>Hyphomicrobiales</taxon>
        <taxon>Nitrobacteraceae</taxon>
        <taxon>Bradyrhizobium</taxon>
    </lineage>
</organism>
<dbReference type="FunFam" id="3.40.640.10:FF:000035">
    <property type="entry name" value="O-succinylhomoserine sulfhydrylase"/>
    <property type="match status" value="1"/>
</dbReference>
<evidence type="ECO:0000256" key="5">
    <source>
        <dbReference type="PIRSR" id="PIRSR001434-2"/>
    </source>
</evidence>
<dbReference type="InterPro" id="IPR000277">
    <property type="entry name" value="Cys/Met-Metab_PyrdxlP-dep_enz"/>
</dbReference>
<keyword evidence="3 7" id="KW-0808">Transferase</keyword>
<gene>
    <name evidence="7" type="ORF">AS156_24795</name>
</gene>
<keyword evidence="8" id="KW-1185">Reference proteome</keyword>
<dbReference type="GO" id="GO:0003961">
    <property type="term" value="F:O-acetylhomoserine aminocarboxypropyltransferase activity"/>
    <property type="evidence" value="ECO:0007669"/>
    <property type="project" value="UniProtKB-EC"/>
</dbReference>
<dbReference type="GO" id="GO:0006535">
    <property type="term" value="P:cysteine biosynthetic process from serine"/>
    <property type="evidence" value="ECO:0007669"/>
    <property type="project" value="TreeGrafter"/>
</dbReference>
<dbReference type="RefSeq" id="WP_066516125.1">
    <property type="nucleotide sequence ID" value="NZ_LNCU01000132.1"/>
</dbReference>
<dbReference type="Pfam" id="PF01053">
    <property type="entry name" value="Cys_Met_Meta_PP"/>
    <property type="match status" value="1"/>
</dbReference>
<dbReference type="Gene3D" id="3.40.640.10">
    <property type="entry name" value="Type I PLP-dependent aspartate aminotransferase-like (Major domain)"/>
    <property type="match status" value="1"/>
</dbReference>
<name>A0A109J700_9BRAD</name>
<dbReference type="InterPro" id="IPR015424">
    <property type="entry name" value="PyrdxlP-dep_Trfase"/>
</dbReference>
<reference evidence="7 8" key="1">
    <citation type="submission" date="2015-11" db="EMBL/GenBank/DDBJ databases">
        <title>Draft Genome Sequence of the Strain BR 10303 (Bradyrhizobium sp.) isolated from nodules of Centrolobium paraense.</title>
        <authorList>
            <person name="Zelli J.E."/>
            <person name="Simoes-Araujo J.L."/>
            <person name="Barauna A.C."/>
            <person name="Silva K."/>
        </authorList>
    </citation>
    <scope>NUCLEOTIDE SEQUENCE [LARGE SCALE GENOMIC DNA]</scope>
    <source>
        <strain evidence="7 8">BR 10303</strain>
    </source>
</reference>
<dbReference type="PANTHER" id="PTHR43797">
    <property type="entry name" value="HOMOCYSTEINE/CYSTEINE SYNTHASE"/>
    <property type="match status" value="1"/>
</dbReference>
<dbReference type="GO" id="GO:0019346">
    <property type="term" value="P:transsulfuration"/>
    <property type="evidence" value="ECO:0007669"/>
    <property type="project" value="InterPro"/>
</dbReference>
<dbReference type="NCBIfam" id="TIGR01326">
    <property type="entry name" value="OAH_OAS_sulfhy"/>
    <property type="match status" value="1"/>
</dbReference>
<dbReference type="Gene3D" id="3.90.1150.10">
    <property type="entry name" value="Aspartate Aminotransferase, domain 1"/>
    <property type="match status" value="1"/>
</dbReference>
<protein>
    <submittedName>
        <fullName evidence="7">O-acetylhomoserine aminocarboxypropyltransferase</fullName>
        <ecNumber evidence="7">2.5.1.49</ecNumber>
    </submittedName>
</protein>
<dbReference type="InterPro" id="IPR015422">
    <property type="entry name" value="PyrdxlP-dep_Trfase_small"/>
</dbReference>
<dbReference type="EMBL" id="LNCU01000132">
    <property type="protein sequence ID" value="KWV43542.1"/>
    <property type="molecule type" value="Genomic_DNA"/>
</dbReference>
<dbReference type="PANTHER" id="PTHR43797:SF2">
    <property type="entry name" value="HOMOCYSTEINE_CYSTEINE SYNTHASE"/>
    <property type="match status" value="1"/>
</dbReference>
<dbReference type="PROSITE" id="PS00868">
    <property type="entry name" value="CYS_MET_METAB_PP"/>
    <property type="match status" value="1"/>
</dbReference>
<evidence type="ECO:0000256" key="3">
    <source>
        <dbReference type="ARBA" id="ARBA00022679"/>
    </source>
</evidence>
<sequence>MPAPKPPAFETLSLHAGQRPDPLTGARAVPIYQTTSYVFQDADHAAALFNLERAGHIYTRISNPTTSVLEERIAALECGVGAICTASGMAAMHLAIATLLNAGDHIVASASLYGGTINLLAHTLPRFGITTTFVKPCALDDFRAAIKPNTRLVIGETIGNPGLEVLDIPAVAQIAHDAKIPLLIDNTFATPYLSQPIELGADITMNSATKWMGGHGIAIGGVIVDGGRFDWRASGKFPQLTEPYAGYHGIVFDEQFGKAAFIMRARTEGLRDFGACLSPTNAFQLLQGIETLGVRMDRHMSNTHAVLEALAANKAVDWVLHPALESHPDHALAKKLLPRGAGSIISFGIKGGRAAGKKFIESLKLISHLANVGDAKTLVIHPASTTHQQMDAEQLKAAGIGEELVRLSVGIETAQDIIDDLGQALRASQRT</sequence>
<comment type="similarity">
    <text evidence="2 6">Belongs to the trans-sulfuration enzymes family.</text>
</comment>
<evidence type="ECO:0000256" key="6">
    <source>
        <dbReference type="RuleBase" id="RU362118"/>
    </source>
</evidence>
<dbReference type="NCBIfam" id="NF006004">
    <property type="entry name" value="PRK08134.1"/>
    <property type="match status" value="1"/>
</dbReference>
<keyword evidence="4 5" id="KW-0663">Pyridoxal phosphate</keyword>
<dbReference type="OrthoDB" id="7316598at2"/>
<evidence type="ECO:0000313" key="7">
    <source>
        <dbReference type="EMBL" id="KWV43542.1"/>
    </source>
</evidence>
<proteinExistence type="inferred from homology"/>
<dbReference type="EC" id="2.5.1.49" evidence="7"/>
<evidence type="ECO:0000313" key="8">
    <source>
        <dbReference type="Proteomes" id="UP000057737"/>
    </source>
</evidence>
<dbReference type="GO" id="GO:0004124">
    <property type="term" value="F:cysteine synthase activity"/>
    <property type="evidence" value="ECO:0007669"/>
    <property type="project" value="TreeGrafter"/>
</dbReference>
<evidence type="ECO:0000256" key="1">
    <source>
        <dbReference type="ARBA" id="ARBA00001933"/>
    </source>
</evidence>
<dbReference type="InterPro" id="IPR015421">
    <property type="entry name" value="PyrdxlP-dep_Trfase_major"/>
</dbReference>
<dbReference type="GO" id="GO:0071269">
    <property type="term" value="P:L-homocysteine biosynthetic process"/>
    <property type="evidence" value="ECO:0007669"/>
    <property type="project" value="TreeGrafter"/>
</dbReference>
<accession>A0A109J700</accession>
<comment type="caution">
    <text evidence="7">The sequence shown here is derived from an EMBL/GenBank/DDBJ whole genome shotgun (WGS) entry which is preliminary data.</text>
</comment>